<dbReference type="KEGG" id="vg:80534764"/>
<accession>I3VQ30</accession>
<proteinExistence type="predicted"/>
<dbReference type="RefSeq" id="YP_010797061.1">
    <property type="nucleotide sequence ID" value="NC_076129.1"/>
</dbReference>
<name>I3VQ30_9BETA</name>
<organism evidence="1 2">
    <name type="scientific">miniopterid betaherpesvirus 1</name>
    <dbReference type="NCBI Taxonomy" id="3070189"/>
    <lineage>
        <taxon>Viruses</taxon>
        <taxon>Duplodnaviria</taxon>
        <taxon>Heunggongvirae</taxon>
        <taxon>Peploviricota</taxon>
        <taxon>Herviviricetes</taxon>
        <taxon>Herpesvirales</taxon>
        <taxon>Orthoherpesviridae</taxon>
        <taxon>Betaherpesvirinae</taxon>
        <taxon>Quwivirus</taxon>
        <taxon>Quwivirus miniopteridbeta1</taxon>
    </lineage>
</organism>
<keyword evidence="2" id="KW-1185">Reference proteome</keyword>
<sequence>MCTDLTGRCRPVTFSRHFRVYKIGHLDHCAGTFGCCRLSGSHVNLVGYLAPRVLWKKRRAEIVITKQ</sequence>
<dbReference type="GeneID" id="80534764"/>
<reference evidence="1 2" key="1">
    <citation type="journal article" date="2012" name="J. Virol.">
        <title>A Novel Bat Herpesvirus Encodes Homologues of Major Histocompatibility Complex Classes I and II, C-Type Lectin, and a Unique Family of Immune-Related Genes.</title>
        <authorList>
            <person name="Zhang H."/>
            <person name="Todd S."/>
            <person name="Tachedjian M."/>
            <person name="Barr J.A."/>
            <person name="Luo M."/>
            <person name="Yu M."/>
            <person name="Marsh G.A."/>
            <person name="Crameri G."/>
            <person name="Wang L.F."/>
        </authorList>
    </citation>
    <scope>NUCLEOTIDE SEQUENCE [LARGE SCALE GENOMIC DNA]</scope>
    <source>
        <strain evidence="1">B7D8</strain>
    </source>
</reference>
<dbReference type="EMBL" id="JQ805139">
    <property type="protein sequence ID" value="AFK83874.1"/>
    <property type="molecule type" value="Genomic_DNA"/>
</dbReference>
<evidence type="ECO:0000313" key="2">
    <source>
        <dbReference type="Proteomes" id="UP000103899"/>
    </source>
</evidence>
<protein>
    <submittedName>
        <fullName evidence="1">B44.1</fullName>
    </submittedName>
</protein>
<evidence type="ECO:0000313" key="1">
    <source>
        <dbReference type="EMBL" id="AFK83874.1"/>
    </source>
</evidence>
<dbReference type="Proteomes" id="UP000103899">
    <property type="component" value="Segment"/>
</dbReference>